<dbReference type="EMBL" id="JARKNE010000009">
    <property type="protein sequence ID" value="KAK5803260.1"/>
    <property type="molecule type" value="Genomic_DNA"/>
</dbReference>
<evidence type="ECO:0000313" key="1">
    <source>
        <dbReference type="EMBL" id="KAK5803260.1"/>
    </source>
</evidence>
<dbReference type="Proteomes" id="UP001358586">
    <property type="component" value="Chromosome 9"/>
</dbReference>
<evidence type="ECO:0000313" key="2">
    <source>
        <dbReference type="Proteomes" id="UP001358586"/>
    </source>
</evidence>
<keyword evidence="2" id="KW-1185">Reference proteome</keyword>
<gene>
    <name evidence="1" type="ORF">PVK06_030904</name>
</gene>
<protein>
    <submittedName>
        <fullName evidence="1">Uncharacterized protein</fullName>
    </submittedName>
</protein>
<name>A0ABR0NPI7_GOSAR</name>
<proteinExistence type="predicted"/>
<accession>A0ABR0NPI7</accession>
<reference evidence="1 2" key="1">
    <citation type="submission" date="2023-03" db="EMBL/GenBank/DDBJ databases">
        <title>WGS of Gossypium arboreum.</title>
        <authorList>
            <person name="Yu D."/>
        </authorList>
    </citation>
    <scope>NUCLEOTIDE SEQUENCE [LARGE SCALE GENOMIC DNA]</scope>
    <source>
        <tissue evidence="1">Leaf</tissue>
    </source>
</reference>
<organism evidence="1 2">
    <name type="scientific">Gossypium arboreum</name>
    <name type="common">Tree cotton</name>
    <name type="synonym">Gossypium nanking</name>
    <dbReference type="NCBI Taxonomy" id="29729"/>
    <lineage>
        <taxon>Eukaryota</taxon>
        <taxon>Viridiplantae</taxon>
        <taxon>Streptophyta</taxon>
        <taxon>Embryophyta</taxon>
        <taxon>Tracheophyta</taxon>
        <taxon>Spermatophyta</taxon>
        <taxon>Magnoliopsida</taxon>
        <taxon>eudicotyledons</taxon>
        <taxon>Gunneridae</taxon>
        <taxon>Pentapetalae</taxon>
        <taxon>rosids</taxon>
        <taxon>malvids</taxon>
        <taxon>Malvales</taxon>
        <taxon>Malvaceae</taxon>
        <taxon>Malvoideae</taxon>
        <taxon>Gossypium</taxon>
    </lineage>
</organism>
<dbReference type="Gene3D" id="3.30.200.20">
    <property type="entry name" value="Phosphorylase Kinase, domain 1"/>
    <property type="match status" value="1"/>
</dbReference>
<comment type="caution">
    <text evidence="1">The sequence shown here is derived from an EMBL/GenBank/DDBJ whole genome shotgun (WGS) entry which is preliminary data.</text>
</comment>
<sequence>MDVTASTTYSFSLGRGYTSVEHELTEADDEIATLESLQYDFNTIRAVTNHFSDENKHGQGRFGVVYKV</sequence>